<keyword evidence="1" id="KW-0805">Transcription regulation</keyword>
<keyword evidence="2" id="KW-0804">Transcription</keyword>
<accession>A0A1S9VCQ1</accession>
<dbReference type="Gene3D" id="1.10.10.60">
    <property type="entry name" value="Homeodomain-like"/>
    <property type="match status" value="1"/>
</dbReference>
<dbReference type="GO" id="GO:0003700">
    <property type="term" value="F:DNA-binding transcription factor activity"/>
    <property type="evidence" value="ECO:0007669"/>
    <property type="project" value="InterPro"/>
</dbReference>
<gene>
    <name evidence="3" type="ORF">BW900_17380</name>
</gene>
<dbReference type="EMBL" id="MUAI01000015">
    <property type="protein sequence ID" value="OOR05435.1"/>
    <property type="molecule type" value="Genomic_DNA"/>
</dbReference>
<organism evidence="3 4">
    <name type="scientific">Bacillus mycoides</name>
    <dbReference type="NCBI Taxonomy" id="1405"/>
    <lineage>
        <taxon>Bacteria</taxon>
        <taxon>Bacillati</taxon>
        <taxon>Bacillota</taxon>
        <taxon>Bacilli</taxon>
        <taxon>Bacillales</taxon>
        <taxon>Bacillaceae</taxon>
        <taxon>Bacillus</taxon>
        <taxon>Bacillus cereus group</taxon>
    </lineage>
</organism>
<dbReference type="GO" id="GO:0043565">
    <property type="term" value="F:sequence-specific DNA binding"/>
    <property type="evidence" value="ECO:0007669"/>
    <property type="project" value="InterPro"/>
</dbReference>
<accession>A0A1S9T617</accession>
<sequence>MYSACQSHFTKIFKKYTGISPKQFKNGCSY</sequence>
<evidence type="ECO:0000313" key="3">
    <source>
        <dbReference type="EMBL" id="OOR05435.1"/>
    </source>
</evidence>
<dbReference type="InterPro" id="IPR018060">
    <property type="entry name" value="HTH_AraC"/>
</dbReference>
<dbReference type="PROSITE" id="PS01124">
    <property type="entry name" value="HTH_ARAC_FAMILY_2"/>
    <property type="match status" value="1"/>
</dbReference>
<dbReference type="AlphaFoldDB" id="A0A1S9T617"/>
<protein>
    <submittedName>
        <fullName evidence="3">Uncharacterized protein</fullName>
    </submittedName>
</protein>
<evidence type="ECO:0000313" key="4">
    <source>
        <dbReference type="Proteomes" id="UP000190696"/>
    </source>
</evidence>
<evidence type="ECO:0000256" key="1">
    <source>
        <dbReference type="ARBA" id="ARBA00023015"/>
    </source>
</evidence>
<evidence type="ECO:0000256" key="2">
    <source>
        <dbReference type="ARBA" id="ARBA00023163"/>
    </source>
</evidence>
<dbReference type="Pfam" id="PF00165">
    <property type="entry name" value="HTH_AraC"/>
    <property type="match status" value="1"/>
</dbReference>
<proteinExistence type="predicted"/>
<dbReference type="InterPro" id="IPR009057">
    <property type="entry name" value="Homeodomain-like_sf"/>
</dbReference>
<name>A0A1S9T617_BACMY</name>
<comment type="caution">
    <text evidence="3">The sequence shown here is derived from an EMBL/GenBank/DDBJ whole genome shotgun (WGS) entry which is preliminary data.</text>
</comment>
<dbReference type="Proteomes" id="UP000190696">
    <property type="component" value="Unassembled WGS sequence"/>
</dbReference>
<reference evidence="3 4" key="1">
    <citation type="submission" date="2017-01" db="EMBL/GenBank/DDBJ databases">
        <title>Bacillus cereus isolates.</title>
        <authorList>
            <person name="Beno S.M."/>
        </authorList>
    </citation>
    <scope>NUCLEOTIDE SEQUENCE [LARGE SCALE GENOMIC DNA]</scope>
    <source>
        <strain evidence="3 4">FSL W7-1108</strain>
    </source>
</reference>
<dbReference type="SUPFAM" id="SSF46689">
    <property type="entry name" value="Homeodomain-like"/>
    <property type="match status" value="1"/>
</dbReference>